<evidence type="ECO:0008006" key="3">
    <source>
        <dbReference type="Google" id="ProtNLM"/>
    </source>
</evidence>
<evidence type="ECO:0000313" key="1">
    <source>
        <dbReference type="EMBL" id="MCK9685027.1"/>
    </source>
</evidence>
<evidence type="ECO:0000313" key="2">
    <source>
        <dbReference type="Proteomes" id="UP001139353"/>
    </source>
</evidence>
<comment type="caution">
    <text evidence="1">The sequence shown here is derived from an EMBL/GenBank/DDBJ whole genome shotgun (WGS) entry which is preliminary data.</text>
</comment>
<accession>A0A9X1YIJ2</accession>
<name>A0A9X1YIJ2_9BURK</name>
<dbReference type="Gene3D" id="3.10.450.50">
    <property type="match status" value="1"/>
</dbReference>
<proteinExistence type="predicted"/>
<reference evidence="1" key="1">
    <citation type="submission" date="2021-11" db="EMBL/GenBank/DDBJ databases">
        <title>BS-T2-15 a new species belonging to the Comamonadaceae family isolated from the soil of a French oak forest.</title>
        <authorList>
            <person name="Mieszkin S."/>
            <person name="Alain K."/>
        </authorList>
    </citation>
    <scope>NUCLEOTIDE SEQUENCE</scope>
    <source>
        <strain evidence="1">BS-T2-15</strain>
    </source>
</reference>
<gene>
    <name evidence="1" type="ORF">LPC04_04815</name>
</gene>
<dbReference type="EMBL" id="JAJLJH010000001">
    <property type="protein sequence ID" value="MCK9685027.1"/>
    <property type="molecule type" value="Genomic_DNA"/>
</dbReference>
<dbReference type="RefSeq" id="WP_275681045.1">
    <property type="nucleotide sequence ID" value="NZ_JAJLJH010000001.1"/>
</dbReference>
<sequence>MKPVQAAADQSALLAVIVTSVRPTGADKKATTTWFDMFRIENGRIAEH</sequence>
<protein>
    <recommendedName>
        <fullName evidence="3">SnoaL-like domain-containing protein</fullName>
    </recommendedName>
</protein>
<dbReference type="AlphaFoldDB" id="A0A9X1YIJ2"/>
<keyword evidence="2" id="KW-1185">Reference proteome</keyword>
<dbReference type="Proteomes" id="UP001139353">
    <property type="component" value="Unassembled WGS sequence"/>
</dbReference>
<organism evidence="1 2">
    <name type="scientific">Scleromatobacter humisilvae</name>
    <dbReference type="NCBI Taxonomy" id="2897159"/>
    <lineage>
        <taxon>Bacteria</taxon>
        <taxon>Pseudomonadati</taxon>
        <taxon>Pseudomonadota</taxon>
        <taxon>Betaproteobacteria</taxon>
        <taxon>Burkholderiales</taxon>
        <taxon>Sphaerotilaceae</taxon>
        <taxon>Scleromatobacter</taxon>
    </lineage>
</organism>